<accession>A0A9P5ZZB0</accession>
<keyword evidence="2" id="KW-1185">Reference proteome</keyword>
<dbReference type="Proteomes" id="UP000807025">
    <property type="component" value="Unassembled WGS sequence"/>
</dbReference>
<reference evidence="1" key="1">
    <citation type="submission" date="2020-11" db="EMBL/GenBank/DDBJ databases">
        <authorList>
            <consortium name="DOE Joint Genome Institute"/>
            <person name="Ahrendt S."/>
            <person name="Riley R."/>
            <person name="Andreopoulos W."/>
            <person name="Labutti K."/>
            <person name="Pangilinan J."/>
            <person name="Ruiz-Duenas F.J."/>
            <person name="Barrasa J.M."/>
            <person name="Sanchez-Garcia M."/>
            <person name="Camarero S."/>
            <person name="Miyauchi S."/>
            <person name="Serrano A."/>
            <person name="Linde D."/>
            <person name="Babiker R."/>
            <person name="Drula E."/>
            <person name="Ayuso-Fernandez I."/>
            <person name="Pacheco R."/>
            <person name="Padilla G."/>
            <person name="Ferreira P."/>
            <person name="Barriuso J."/>
            <person name="Kellner H."/>
            <person name="Castanera R."/>
            <person name="Alfaro M."/>
            <person name="Ramirez L."/>
            <person name="Pisabarro A.G."/>
            <person name="Kuo A."/>
            <person name="Tritt A."/>
            <person name="Lipzen A."/>
            <person name="He G."/>
            <person name="Yan M."/>
            <person name="Ng V."/>
            <person name="Cullen D."/>
            <person name="Martin F."/>
            <person name="Rosso M.-N."/>
            <person name="Henrissat B."/>
            <person name="Hibbett D."/>
            <person name="Martinez A.T."/>
            <person name="Grigoriev I.V."/>
        </authorList>
    </citation>
    <scope>NUCLEOTIDE SEQUENCE</scope>
    <source>
        <strain evidence="1">ATCC 90797</strain>
    </source>
</reference>
<protein>
    <submittedName>
        <fullName evidence="1">Uncharacterized protein</fullName>
    </submittedName>
</protein>
<name>A0A9P5ZZB0_PLEER</name>
<dbReference type="AlphaFoldDB" id="A0A9P5ZZB0"/>
<organism evidence="1 2">
    <name type="scientific">Pleurotus eryngii</name>
    <name type="common">Boletus of the steppes</name>
    <dbReference type="NCBI Taxonomy" id="5323"/>
    <lineage>
        <taxon>Eukaryota</taxon>
        <taxon>Fungi</taxon>
        <taxon>Dikarya</taxon>
        <taxon>Basidiomycota</taxon>
        <taxon>Agaricomycotina</taxon>
        <taxon>Agaricomycetes</taxon>
        <taxon>Agaricomycetidae</taxon>
        <taxon>Agaricales</taxon>
        <taxon>Pleurotineae</taxon>
        <taxon>Pleurotaceae</taxon>
        <taxon>Pleurotus</taxon>
    </lineage>
</organism>
<dbReference type="EMBL" id="MU154545">
    <property type="protein sequence ID" value="KAF9497307.1"/>
    <property type="molecule type" value="Genomic_DNA"/>
</dbReference>
<proteinExistence type="predicted"/>
<evidence type="ECO:0000313" key="1">
    <source>
        <dbReference type="EMBL" id="KAF9497307.1"/>
    </source>
</evidence>
<evidence type="ECO:0000313" key="2">
    <source>
        <dbReference type="Proteomes" id="UP000807025"/>
    </source>
</evidence>
<sequence>MDNFYNKEQAAKVLDEVIANQMHTSSSPQMYSMDMDVVAKFGLSIGKETDVASKLIQQNEDTGETEEATIAFQGIIPACFLPPFDGKYRHSDNRYHYTPNAKLLPVPEFIMKDNRLSDDSSKNTTITESNQVFTPIKQAVSFATVAISTKLDPCGTLAKVDNTKWVHTEDNEVQTYNSHHLSGNLQLRLNITIGSHDSKDVSGWLATDLYDAATTMIETLKPLWCKDRIKQAADEDVGQEASKDAAMENVA</sequence>
<gene>
    <name evidence="1" type="ORF">BDN71DRAFT_1429663</name>
</gene>
<comment type="caution">
    <text evidence="1">The sequence shown here is derived from an EMBL/GenBank/DDBJ whole genome shotgun (WGS) entry which is preliminary data.</text>
</comment>
<dbReference type="OrthoDB" id="3269456at2759"/>